<keyword evidence="3" id="KW-1185">Reference proteome</keyword>
<dbReference type="Ensembl" id="ENSHHUT00000020670.1">
    <property type="protein sequence ID" value="ENSHHUP00000019931.1"/>
    <property type="gene ID" value="ENSHHUG00000012479.1"/>
</dbReference>
<sequence>MFKDPSSVKTGSKLSWFLPLQLLTNGDSISREFVDPPMLNLGPGEERSEDAVMMNTPVVVSALEMGFERGLVKQTVHNYIPLR</sequence>
<dbReference type="InterPro" id="IPR048875">
    <property type="entry name" value="BIRC2-3-like_UBA"/>
</dbReference>
<accession>A0A4W5L459</accession>
<evidence type="ECO:0000259" key="1">
    <source>
        <dbReference type="Pfam" id="PF21290"/>
    </source>
</evidence>
<name>A0A4W5L459_9TELE</name>
<reference evidence="2" key="2">
    <citation type="submission" date="2025-08" db="UniProtKB">
        <authorList>
            <consortium name="Ensembl"/>
        </authorList>
    </citation>
    <scope>IDENTIFICATION</scope>
</reference>
<dbReference type="Pfam" id="PF21290">
    <property type="entry name" value="UBA_BIRC2-3"/>
    <property type="match status" value="1"/>
</dbReference>
<dbReference type="Proteomes" id="UP000314982">
    <property type="component" value="Unassembled WGS sequence"/>
</dbReference>
<feature type="domain" description="BIRC2/3-like UBA" evidence="1">
    <location>
        <begin position="51"/>
        <end position="79"/>
    </location>
</feature>
<proteinExistence type="predicted"/>
<dbReference type="AlphaFoldDB" id="A0A4W5L459"/>
<evidence type="ECO:0000313" key="2">
    <source>
        <dbReference type="Ensembl" id="ENSHHUP00000019931.1"/>
    </source>
</evidence>
<dbReference type="Gene3D" id="1.10.8.10">
    <property type="entry name" value="DNA helicase RuvA subunit, C-terminal domain"/>
    <property type="match status" value="1"/>
</dbReference>
<protein>
    <recommendedName>
        <fullName evidence="1">BIRC2/3-like UBA domain-containing protein</fullName>
    </recommendedName>
</protein>
<reference evidence="3" key="1">
    <citation type="submission" date="2018-06" db="EMBL/GenBank/DDBJ databases">
        <title>Genome assembly of Danube salmon.</title>
        <authorList>
            <person name="Macqueen D.J."/>
            <person name="Gundappa M.K."/>
        </authorList>
    </citation>
    <scope>NUCLEOTIDE SEQUENCE [LARGE SCALE GENOMIC DNA]</scope>
</reference>
<reference evidence="2" key="3">
    <citation type="submission" date="2025-09" db="UniProtKB">
        <authorList>
            <consortium name="Ensembl"/>
        </authorList>
    </citation>
    <scope>IDENTIFICATION</scope>
</reference>
<organism evidence="2 3">
    <name type="scientific">Hucho hucho</name>
    <name type="common">huchen</name>
    <dbReference type="NCBI Taxonomy" id="62062"/>
    <lineage>
        <taxon>Eukaryota</taxon>
        <taxon>Metazoa</taxon>
        <taxon>Chordata</taxon>
        <taxon>Craniata</taxon>
        <taxon>Vertebrata</taxon>
        <taxon>Euteleostomi</taxon>
        <taxon>Actinopterygii</taxon>
        <taxon>Neopterygii</taxon>
        <taxon>Teleostei</taxon>
        <taxon>Protacanthopterygii</taxon>
        <taxon>Salmoniformes</taxon>
        <taxon>Salmonidae</taxon>
        <taxon>Salmoninae</taxon>
        <taxon>Hucho</taxon>
    </lineage>
</organism>
<dbReference type="STRING" id="62062.ENSHHUP00000019931"/>
<evidence type="ECO:0000313" key="3">
    <source>
        <dbReference type="Proteomes" id="UP000314982"/>
    </source>
</evidence>